<feature type="transmembrane region" description="Helical" evidence="9">
    <location>
        <begin position="49"/>
        <end position="71"/>
    </location>
</feature>
<reference evidence="11 12" key="1">
    <citation type="submission" date="2019-12" db="EMBL/GenBank/DDBJ databases">
        <authorList>
            <person name="Yang R."/>
        </authorList>
    </citation>
    <scope>NUCLEOTIDE SEQUENCE [LARGE SCALE GENOMIC DNA]</scope>
    <source>
        <strain evidence="11 12">DONG20-135</strain>
    </source>
</reference>
<keyword evidence="12" id="KW-1185">Reference proteome</keyword>
<evidence type="ECO:0000313" key="12">
    <source>
        <dbReference type="Proteomes" id="UP000434036"/>
    </source>
</evidence>
<dbReference type="CDD" id="cd16917">
    <property type="entry name" value="HATPase_UhpB-NarQ-NarX-like"/>
    <property type="match status" value="1"/>
</dbReference>
<proteinExistence type="predicted"/>
<dbReference type="AlphaFoldDB" id="A0A6N8UCL9"/>
<dbReference type="EC" id="2.7.13.3" evidence="2"/>
<dbReference type="Pfam" id="PF02518">
    <property type="entry name" value="HATPase_c"/>
    <property type="match status" value="1"/>
</dbReference>
<dbReference type="GO" id="GO:0016020">
    <property type="term" value="C:membrane"/>
    <property type="evidence" value="ECO:0007669"/>
    <property type="project" value="InterPro"/>
</dbReference>
<protein>
    <recommendedName>
        <fullName evidence="2">histidine kinase</fullName>
        <ecNumber evidence="2">2.7.13.3</ecNumber>
    </recommendedName>
</protein>
<dbReference type="SUPFAM" id="SSF55874">
    <property type="entry name" value="ATPase domain of HSP90 chaperone/DNA topoisomerase II/histidine kinase"/>
    <property type="match status" value="1"/>
</dbReference>
<reference evidence="11 12" key="2">
    <citation type="submission" date="2020-01" db="EMBL/GenBank/DDBJ databases">
        <title>Clostridiaceae sp. nov. isolated from the gut of human by culturomics.</title>
        <authorList>
            <person name="Chang Y."/>
        </authorList>
    </citation>
    <scope>NUCLEOTIDE SEQUENCE [LARGE SCALE GENOMIC DNA]</scope>
    <source>
        <strain evidence="11 12">DONG20-135</strain>
    </source>
</reference>
<dbReference type="InterPro" id="IPR036890">
    <property type="entry name" value="HATPase_C_sf"/>
</dbReference>
<dbReference type="InterPro" id="IPR003594">
    <property type="entry name" value="HATPase_dom"/>
</dbReference>
<keyword evidence="3" id="KW-0597">Phosphoprotein</keyword>
<evidence type="ECO:0000313" key="11">
    <source>
        <dbReference type="EMBL" id="MXQ74463.1"/>
    </source>
</evidence>
<evidence type="ECO:0000256" key="2">
    <source>
        <dbReference type="ARBA" id="ARBA00012438"/>
    </source>
</evidence>
<dbReference type="PANTHER" id="PTHR24421">
    <property type="entry name" value="NITRATE/NITRITE SENSOR PROTEIN NARX-RELATED"/>
    <property type="match status" value="1"/>
</dbReference>
<dbReference type="Proteomes" id="UP000434036">
    <property type="component" value="Unassembled WGS sequence"/>
</dbReference>
<evidence type="ECO:0000256" key="9">
    <source>
        <dbReference type="SAM" id="Phobius"/>
    </source>
</evidence>
<keyword evidence="8" id="KW-0902">Two-component regulatory system</keyword>
<dbReference type="GO" id="GO:0005524">
    <property type="term" value="F:ATP binding"/>
    <property type="evidence" value="ECO:0007669"/>
    <property type="project" value="UniProtKB-KW"/>
</dbReference>
<keyword evidence="7" id="KW-0067">ATP-binding</keyword>
<feature type="domain" description="Histidine kinase/HSP90-like ATPase" evidence="10">
    <location>
        <begin position="261"/>
        <end position="350"/>
    </location>
</feature>
<evidence type="ECO:0000256" key="5">
    <source>
        <dbReference type="ARBA" id="ARBA00022741"/>
    </source>
</evidence>
<keyword evidence="4" id="KW-0808">Transferase</keyword>
<evidence type="ECO:0000259" key="10">
    <source>
        <dbReference type="SMART" id="SM00387"/>
    </source>
</evidence>
<feature type="transmembrane region" description="Helical" evidence="9">
    <location>
        <begin position="102"/>
        <end position="120"/>
    </location>
</feature>
<name>A0A6N8UCL9_9FIRM</name>
<dbReference type="SMART" id="SM00387">
    <property type="entry name" value="HATPase_c"/>
    <property type="match status" value="1"/>
</dbReference>
<accession>A0A6N8UCL9</accession>
<comment type="catalytic activity">
    <reaction evidence="1">
        <text>ATP + protein L-histidine = ADP + protein N-phospho-L-histidine.</text>
        <dbReference type="EC" id="2.7.13.3"/>
    </reaction>
</comment>
<keyword evidence="9" id="KW-1133">Transmembrane helix</keyword>
<sequence length="358" mass="41903">MTHLINRMVLFSVCTLLLVTGNFDRLQIIPILFCLIVELYELYRPDRKLFMINYVGFCMLMIPFPQLAFFLPLRIYSLISWDFRIGLLGFLELLVIYPHVNILQILILSLISSLLGFYATKQLDMRQRFLQFRDTQSEQEAVLKRHNKELLEKQDYEIYAATLHERNRIAREIHDHVGHQLSSSILQVAALSTIEQDEQMKAHLNTLKHTLDQAMNDIRSSVHDLYDESFDLRSSIERLLIQFSFCEWDLDYDVHSSLERKLKFSFIAIIKEALSNVSRHSDATMVHIRVIEHPALIQLQIDDNGSGIQPIQEEGIGLLNMRDRVAKLNGRIQISQHEGFHIFVSVDKEEKENENYHH</sequence>
<dbReference type="InterPro" id="IPR050482">
    <property type="entry name" value="Sensor_HK_TwoCompSys"/>
</dbReference>
<keyword evidence="6 11" id="KW-0418">Kinase</keyword>
<keyword evidence="5" id="KW-0547">Nucleotide-binding</keyword>
<evidence type="ECO:0000256" key="3">
    <source>
        <dbReference type="ARBA" id="ARBA00022553"/>
    </source>
</evidence>
<dbReference type="Gene3D" id="3.30.565.10">
    <property type="entry name" value="Histidine kinase-like ATPase, C-terminal domain"/>
    <property type="match status" value="1"/>
</dbReference>
<keyword evidence="9" id="KW-0812">Transmembrane</keyword>
<dbReference type="EMBL" id="WUUQ01000007">
    <property type="protein sequence ID" value="MXQ74463.1"/>
    <property type="molecule type" value="Genomic_DNA"/>
</dbReference>
<dbReference type="PANTHER" id="PTHR24421:SF10">
    <property type="entry name" value="NITRATE_NITRITE SENSOR PROTEIN NARQ"/>
    <property type="match status" value="1"/>
</dbReference>
<evidence type="ECO:0000256" key="7">
    <source>
        <dbReference type="ARBA" id="ARBA00022840"/>
    </source>
</evidence>
<dbReference type="InterPro" id="IPR011712">
    <property type="entry name" value="Sig_transdc_His_kin_sub3_dim/P"/>
</dbReference>
<dbReference type="GO" id="GO:0000155">
    <property type="term" value="F:phosphorelay sensor kinase activity"/>
    <property type="evidence" value="ECO:0007669"/>
    <property type="project" value="InterPro"/>
</dbReference>
<gene>
    <name evidence="11" type="ORF">GSF08_11050</name>
</gene>
<comment type="caution">
    <text evidence="11">The sequence shown here is derived from an EMBL/GenBank/DDBJ whole genome shotgun (WGS) entry which is preliminary data.</text>
</comment>
<evidence type="ECO:0000256" key="8">
    <source>
        <dbReference type="ARBA" id="ARBA00023012"/>
    </source>
</evidence>
<evidence type="ECO:0000256" key="1">
    <source>
        <dbReference type="ARBA" id="ARBA00000085"/>
    </source>
</evidence>
<dbReference type="GO" id="GO:0046983">
    <property type="term" value="F:protein dimerization activity"/>
    <property type="evidence" value="ECO:0007669"/>
    <property type="project" value="InterPro"/>
</dbReference>
<keyword evidence="9" id="KW-0472">Membrane</keyword>
<dbReference type="Gene3D" id="1.20.5.1930">
    <property type="match status" value="1"/>
</dbReference>
<evidence type="ECO:0000256" key="6">
    <source>
        <dbReference type="ARBA" id="ARBA00022777"/>
    </source>
</evidence>
<dbReference type="Pfam" id="PF07730">
    <property type="entry name" value="HisKA_3"/>
    <property type="match status" value="1"/>
</dbReference>
<dbReference type="RefSeq" id="WP_160625849.1">
    <property type="nucleotide sequence ID" value="NZ_WUUQ01000007.1"/>
</dbReference>
<organism evidence="11 12">
    <name type="scientific">Copranaerobaculum intestinale</name>
    <dbReference type="NCBI Taxonomy" id="2692629"/>
    <lineage>
        <taxon>Bacteria</taxon>
        <taxon>Bacillati</taxon>
        <taxon>Bacillota</taxon>
        <taxon>Erysipelotrichia</taxon>
        <taxon>Erysipelotrichales</taxon>
        <taxon>Erysipelotrichaceae</taxon>
        <taxon>Copranaerobaculum</taxon>
    </lineage>
</organism>
<evidence type="ECO:0000256" key="4">
    <source>
        <dbReference type="ARBA" id="ARBA00022679"/>
    </source>
</evidence>